<dbReference type="Gene3D" id="2.30.40.10">
    <property type="entry name" value="Urease, subunit C, domain 1"/>
    <property type="match status" value="1"/>
</dbReference>
<dbReference type="InterPro" id="IPR011059">
    <property type="entry name" value="Metal-dep_hydrolase_composite"/>
</dbReference>
<name>A0A7T3ZXN1_9MICO</name>
<keyword evidence="2" id="KW-0378">Hydrolase</keyword>
<dbReference type="Pfam" id="PF07969">
    <property type="entry name" value="Amidohydro_3"/>
    <property type="match status" value="1"/>
</dbReference>
<dbReference type="CDD" id="cd01300">
    <property type="entry name" value="YtcJ_like"/>
    <property type="match status" value="1"/>
</dbReference>
<dbReference type="EMBL" id="CP065989">
    <property type="protein sequence ID" value="QQB13516.1"/>
    <property type="molecule type" value="Genomic_DNA"/>
</dbReference>
<dbReference type="InterPro" id="IPR032466">
    <property type="entry name" value="Metal_Hydrolase"/>
</dbReference>
<dbReference type="PANTHER" id="PTHR22642:SF2">
    <property type="entry name" value="PROTEIN LONG AFTER FAR-RED 3"/>
    <property type="match status" value="1"/>
</dbReference>
<dbReference type="InterPro" id="IPR013108">
    <property type="entry name" value="Amidohydro_3"/>
</dbReference>
<dbReference type="AlphaFoldDB" id="A0A7T3ZXN1"/>
<dbReference type="Gene3D" id="3.10.310.70">
    <property type="match status" value="1"/>
</dbReference>
<sequence>MTPTADVVFHNGAVFTGSGAPLRDRAVVVTDGVIRDIIPNARMAAYVGESTIVVDLEGGLLSPGFQDAHIHPVQGGVEMLQCDLTDTRSAAEAIDRIASYADAHPDEPWIVGGGWSMGHFPGGAPSALLIDDVIADRPVALNSRDHHSLWVNSAALSLAGIGPDSPDPADGVIERLPNGAPTGTLHEGALRLVEAHLPAVSAEKLTAGLLAAQTRLIALGITGWQDALIGDYAGFPDTRVAYERAIADGTLRVRVRGAQWWQRDRGLEQLDNLIRGRADAAALGRADRYSLGTVKIMVDGIAENFTAAMREPYRDACGRDTHNRGKSFISSERLAEYAIALDRAGFQIHFHALGDRAVHDALNALAAARTVNGPTDLRHHLAHLQVVAPGDVSRFAGLGAVANIQALWACHGDQIDKLTLPYMPESAQKRQYPFGDLVRSETPLAAGSDWPVSSADPIAAAHVAVNRAVPGSDRPPLGGDEQRLELADFFAACTSGAARVNHWESRTGTIRRGYDADLITISPNPFDVAEASIDESRVTSTWIRGERVYSTA</sequence>
<evidence type="ECO:0000313" key="3">
    <source>
        <dbReference type="Proteomes" id="UP000595374"/>
    </source>
</evidence>
<dbReference type="GO" id="GO:0016810">
    <property type="term" value="F:hydrolase activity, acting on carbon-nitrogen (but not peptide) bonds"/>
    <property type="evidence" value="ECO:0007669"/>
    <property type="project" value="InterPro"/>
</dbReference>
<organism evidence="2 3">
    <name type="scientific">Brevibacterium casei</name>
    <dbReference type="NCBI Taxonomy" id="33889"/>
    <lineage>
        <taxon>Bacteria</taxon>
        <taxon>Bacillati</taxon>
        <taxon>Actinomycetota</taxon>
        <taxon>Actinomycetes</taxon>
        <taxon>Micrococcales</taxon>
        <taxon>Brevibacteriaceae</taxon>
        <taxon>Brevibacterium</taxon>
    </lineage>
</organism>
<dbReference type="SUPFAM" id="SSF51556">
    <property type="entry name" value="Metallo-dependent hydrolases"/>
    <property type="match status" value="1"/>
</dbReference>
<gene>
    <name evidence="2" type="ORF">I6H47_11915</name>
</gene>
<dbReference type="InterPro" id="IPR033932">
    <property type="entry name" value="YtcJ-like"/>
</dbReference>
<accession>A0A7T3ZXN1</accession>
<evidence type="ECO:0000259" key="1">
    <source>
        <dbReference type="Pfam" id="PF07969"/>
    </source>
</evidence>
<dbReference type="RefSeq" id="WP_198498708.1">
    <property type="nucleotide sequence ID" value="NZ_CP065989.1"/>
</dbReference>
<dbReference type="PANTHER" id="PTHR22642">
    <property type="entry name" value="IMIDAZOLONEPROPIONASE"/>
    <property type="match status" value="1"/>
</dbReference>
<evidence type="ECO:0000313" key="2">
    <source>
        <dbReference type="EMBL" id="QQB13516.1"/>
    </source>
</evidence>
<proteinExistence type="predicted"/>
<feature type="domain" description="Amidohydrolase 3" evidence="1">
    <location>
        <begin position="53"/>
        <end position="549"/>
    </location>
</feature>
<reference evidence="2 3" key="1">
    <citation type="submission" date="2020-12" db="EMBL/GenBank/DDBJ databases">
        <title>FDA dAtabase for Regulatory Grade micrObial Sequences (FDA-ARGOS): Supporting development and validation of Infectious Disease Dx tests.</title>
        <authorList>
            <person name="Sproer C."/>
            <person name="Gronow S."/>
            <person name="Severitt S."/>
            <person name="Schroder I."/>
            <person name="Tallon L."/>
            <person name="Sadzewicz L."/>
            <person name="Zhao X."/>
            <person name="Boylan J."/>
            <person name="Ott S."/>
            <person name="Bowen H."/>
            <person name="Vavikolanu K."/>
            <person name="Mehta A."/>
            <person name="Aluvathingal J."/>
            <person name="Nadendla S."/>
            <person name="Lowell S."/>
            <person name="Myers T."/>
            <person name="Yan Y."/>
            <person name="Sichtig H."/>
        </authorList>
    </citation>
    <scope>NUCLEOTIDE SEQUENCE [LARGE SCALE GENOMIC DNA]</scope>
    <source>
        <strain evidence="2 3">FDAARGOS_990</strain>
    </source>
</reference>
<dbReference type="Gene3D" id="3.20.20.140">
    <property type="entry name" value="Metal-dependent hydrolases"/>
    <property type="match status" value="1"/>
</dbReference>
<dbReference type="Proteomes" id="UP000595374">
    <property type="component" value="Chromosome"/>
</dbReference>
<protein>
    <submittedName>
        <fullName evidence="2">Amidohydrolase</fullName>
    </submittedName>
</protein>
<dbReference type="SUPFAM" id="SSF51338">
    <property type="entry name" value="Composite domain of metallo-dependent hydrolases"/>
    <property type="match status" value="1"/>
</dbReference>